<evidence type="ECO:0000256" key="10">
    <source>
        <dbReference type="ARBA" id="ARBA00023170"/>
    </source>
</evidence>
<evidence type="ECO:0000256" key="11">
    <source>
        <dbReference type="ARBA" id="ARBA00023180"/>
    </source>
</evidence>
<feature type="domain" description="Neurotransmitter-gated ion-channel transmembrane" evidence="19">
    <location>
        <begin position="987"/>
        <end position="1184"/>
    </location>
</feature>
<keyword evidence="10" id="KW-0675">Receptor</keyword>
<dbReference type="PRINTS" id="PR00252">
    <property type="entry name" value="NRIONCHANNEL"/>
</dbReference>
<evidence type="ECO:0000313" key="21">
    <source>
        <dbReference type="Proteomes" id="UP000663891"/>
    </source>
</evidence>
<sequence length="1228" mass="136711">MVTGENDCRVPTAQSYLLKRALHILGIPSKLIVFPGEGHLIKNNPWHEKIKTFTVLTAFNCPLSDLGVLHIVNALQQNKTLITLALNDNEIGDLGAQYLANILEQNTTLSSLDLSSNEIGDDGIAHLANALKQNKTLTTLFLGCIMIGSQGVHDLADALKQNEGLNALNIYRNHINNQGAQYIANALQQNQTLISLDMSGIGVILAPTNGAGSGADQLSAPFGNFVDGNQTLYIADSGNQRVQMWAVGATSGVTVAGIASVAGSNLTLLNNPNAVIVDNNGYIYVADGNNDRIVKWTTNYTAGGICVVGCTGSTGVANNQFNGVRDLKFDMQGNLYVTDQQNYRIQKFMIQLPTSGCPTIQLLRQYQALRPARQRQVPRPARQHQVPRPARQHQVPRPARQRQLPRPVRQHQVLLPLQQHKQQSLVRVYFYIEQITPSGIYALKIPTCATWNQTGITVAGNANGTAGSDLGSLRGPVSIFVNNNNTLYVCDRSNNRIMKYCANTNTGIVVAGNLSAGNSSSQLKLPKGVAVDQYGAIIVADSSNYRIQRFPFGSTVATTIAKNSSSNLLGQIRDLHIDVNNNIYVTDSDYNQIVKYYPNTGIGVILAPTNGAGSGADQLSAPFGNFVDGNQTLYIADSGNQRVQMWAVGATSGVTIAGVAGVAGSNLTLLNNPNAVIVDNNGYIYVADGNNDRIVKWTTNYTAGGICVVGCTGSTGVANNQFNGVRDLKFDTQGNLYVTDQQNYRIQKFMIQLPTSGCPTISSEKIDELYRYLMLSYNKYVRPIENSSHRLTVKVGVKLIQIDDVNEIDQIMQTHVYVLHEWKDFSFVWSPDDFDGVEYIYMPNNLIWKPDLVLYNNADGDYQITSKAKAYIQYDGTNPPMIYKSYCSIDMQYYPYDTQNCTLKFGTWTYPDSLVNLQFLTDNHSSIIDRGWDLEDYTPSVEWEILNLKAIRHEKVYAYVKEEKEKYLDLTFTCTIQRKSLFYTINLIVPCINISVLTVLVFVLPSDSRKKITLSVSILVALLVFYLLLIELIPSTSLVISLLGKYLLFTLILVNLSIAITVITLNIHFRRHPTTDMPSGLRNTLLIYLPKLLFMKRPSLSTKYVHIREQLNSIHPHQFLLYKFKDEQRKHLVKIISNHIAYIVRQIENEKNEKEIVEEWRFIALILDRLFLIIFVSVTLIGTIESLFNTPSLYISTPPINPMCYLYYPPINDSQWIKICATDSLSNQ</sequence>
<evidence type="ECO:0000256" key="17">
    <source>
        <dbReference type="SAM" id="MobiDB-lite"/>
    </source>
</evidence>
<evidence type="ECO:0000256" key="5">
    <source>
        <dbReference type="ARBA" id="ARBA00022989"/>
    </source>
</evidence>
<evidence type="ECO:0000256" key="15">
    <source>
        <dbReference type="PROSITE-ProRule" id="PRU00504"/>
    </source>
</evidence>
<feature type="transmembrane region" description="Helical" evidence="16">
    <location>
        <begin position="1162"/>
        <end position="1184"/>
    </location>
</feature>
<dbReference type="SUPFAM" id="SSF53474">
    <property type="entry name" value="alpha/beta-Hydrolases"/>
    <property type="match status" value="1"/>
</dbReference>
<dbReference type="GO" id="GO:0045211">
    <property type="term" value="C:postsynaptic membrane"/>
    <property type="evidence" value="ECO:0007669"/>
    <property type="project" value="InterPro"/>
</dbReference>
<dbReference type="FunFam" id="2.70.170.10:FF:000013">
    <property type="entry name" value="Acetylcholine receptor subunit alpha"/>
    <property type="match status" value="1"/>
</dbReference>
<evidence type="ECO:0000256" key="8">
    <source>
        <dbReference type="ARBA" id="ARBA00023136"/>
    </source>
</evidence>
<evidence type="ECO:0000256" key="7">
    <source>
        <dbReference type="ARBA" id="ARBA00023065"/>
    </source>
</evidence>
<keyword evidence="5 16" id="KW-1133">Transmembrane helix</keyword>
<dbReference type="OrthoDB" id="10101692at2759"/>
<gene>
    <name evidence="20" type="ORF">VCS650_LOCUS28573</name>
</gene>
<dbReference type="Pfam" id="PF13516">
    <property type="entry name" value="LRR_6"/>
    <property type="match status" value="2"/>
</dbReference>
<dbReference type="Gene3D" id="3.80.10.10">
    <property type="entry name" value="Ribonuclease Inhibitor"/>
    <property type="match status" value="2"/>
</dbReference>
<dbReference type="InterPro" id="IPR002394">
    <property type="entry name" value="Nicotinic_acetylcholine_rcpt"/>
</dbReference>
<keyword evidence="7 16" id="KW-0406">Ion transport</keyword>
<dbReference type="InterPro" id="IPR006201">
    <property type="entry name" value="Neur_channel"/>
</dbReference>
<evidence type="ECO:0000256" key="6">
    <source>
        <dbReference type="ARBA" id="ARBA00023018"/>
    </source>
</evidence>
<dbReference type="GO" id="GO:0022848">
    <property type="term" value="F:acetylcholine-gated monoatomic cation-selective channel activity"/>
    <property type="evidence" value="ECO:0007669"/>
    <property type="project" value="InterPro"/>
</dbReference>
<dbReference type="PANTHER" id="PTHR18945">
    <property type="entry name" value="NEUROTRANSMITTER GATED ION CHANNEL"/>
    <property type="match status" value="1"/>
</dbReference>
<dbReference type="SMART" id="SM00368">
    <property type="entry name" value="LRR_RI"/>
    <property type="match status" value="4"/>
</dbReference>
<evidence type="ECO:0000256" key="16">
    <source>
        <dbReference type="RuleBase" id="RU000687"/>
    </source>
</evidence>
<dbReference type="InterPro" id="IPR006202">
    <property type="entry name" value="Neur_chan_lig-bd"/>
</dbReference>
<dbReference type="InterPro" id="IPR032675">
    <property type="entry name" value="LRR_dom_sf"/>
</dbReference>
<dbReference type="InterPro" id="IPR011042">
    <property type="entry name" value="6-blade_b-propeller_TolB-like"/>
</dbReference>
<keyword evidence="2" id="KW-1003">Cell membrane</keyword>
<feature type="repeat" description="NHL" evidence="15">
    <location>
        <begin position="522"/>
        <end position="553"/>
    </location>
</feature>
<dbReference type="SUPFAM" id="SSF63712">
    <property type="entry name" value="Nicotinic receptor ligand binding domain-like"/>
    <property type="match status" value="1"/>
</dbReference>
<dbReference type="Pfam" id="PF02932">
    <property type="entry name" value="Neur_chan_memb"/>
    <property type="match status" value="1"/>
</dbReference>
<evidence type="ECO:0000256" key="12">
    <source>
        <dbReference type="ARBA" id="ARBA00023286"/>
    </source>
</evidence>
<keyword evidence="9" id="KW-1015">Disulfide bond</keyword>
<dbReference type="SUPFAM" id="SSF52047">
    <property type="entry name" value="RNI-like"/>
    <property type="match status" value="1"/>
</dbReference>
<dbReference type="Gene3D" id="3.40.50.1820">
    <property type="entry name" value="alpha/beta hydrolase"/>
    <property type="match status" value="1"/>
</dbReference>
<keyword evidence="12" id="KW-1071">Ligand-gated ion channel</keyword>
<comment type="similarity">
    <text evidence="16">Belongs to the ligand-gated ion channel (TC 1.A.9) family.</text>
</comment>
<feature type="transmembrane region" description="Helical" evidence="16">
    <location>
        <begin position="1046"/>
        <end position="1067"/>
    </location>
</feature>
<keyword evidence="8 16" id="KW-0472">Membrane</keyword>
<dbReference type="InterPro" id="IPR029058">
    <property type="entry name" value="AB_hydrolase_fold"/>
</dbReference>
<dbReference type="Proteomes" id="UP000663891">
    <property type="component" value="Unassembled WGS sequence"/>
</dbReference>
<dbReference type="Pfam" id="PF01436">
    <property type="entry name" value="NHL"/>
    <property type="match status" value="1"/>
</dbReference>
<evidence type="ECO:0000256" key="9">
    <source>
        <dbReference type="ARBA" id="ARBA00023157"/>
    </source>
</evidence>
<name>A0A815AGE1_9BILA</name>
<dbReference type="InterPro" id="IPR038050">
    <property type="entry name" value="Neuro_actylchol_rec"/>
</dbReference>
<dbReference type="InterPro" id="IPR036719">
    <property type="entry name" value="Neuro-gated_channel_TM_sf"/>
</dbReference>
<feature type="repeat" description="NHL" evidence="15">
    <location>
        <begin position="464"/>
        <end position="503"/>
    </location>
</feature>
<dbReference type="InterPro" id="IPR001611">
    <property type="entry name" value="Leu-rich_rpt"/>
</dbReference>
<dbReference type="PROSITE" id="PS00236">
    <property type="entry name" value="NEUROTR_ION_CHANNEL"/>
    <property type="match status" value="1"/>
</dbReference>
<keyword evidence="6" id="KW-0770">Synapse</keyword>
<feature type="domain" description="Neurotransmitter-gated ion-channel ligand-binding" evidence="18">
    <location>
        <begin position="768"/>
        <end position="979"/>
    </location>
</feature>
<organism evidence="20 21">
    <name type="scientific">Adineta steineri</name>
    <dbReference type="NCBI Taxonomy" id="433720"/>
    <lineage>
        <taxon>Eukaryota</taxon>
        <taxon>Metazoa</taxon>
        <taxon>Spiralia</taxon>
        <taxon>Gnathifera</taxon>
        <taxon>Rotifera</taxon>
        <taxon>Eurotatoria</taxon>
        <taxon>Bdelloidea</taxon>
        <taxon>Adinetida</taxon>
        <taxon>Adinetidae</taxon>
        <taxon>Adineta</taxon>
    </lineage>
</organism>
<dbReference type="Gene3D" id="1.20.58.390">
    <property type="entry name" value="Neurotransmitter-gated ion-channel transmembrane domain"/>
    <property type="match status" value="2"/>
</dbReference>
<evidence type="ECO:0000256" key="13">
    <source>
        <dbReference type="ARBA" id="ARBA00023303"/>
    </source>
</evidence>
<dbReference type="Pfam" id="PF02931">
    <property type="entry name" value="Neur_chan_LBD"/>
    <property type="match status" value="1"/>
</dbReference>
<feature type="transmembrane region" description="Helical" evidence="16">
    <location>
        <begin position="981"/>
        <end position="1004"/>
    </location>
</feature>
<dbReference type="SUPFAM" id="SSF101898">
    <property type="entry name" value="NHL repeat"/>
    <property type="match status" value="1"/>
</dbReference>
<evidence type="ECO:0000256" key="2">
    <source>
        <dbReference type="ARBA" id="ARBA00022475"/>
    </source>
</evidence>
<feature type="transmembrane region" description="Helical" evidence="16">
    <location>
        <begin position="1016"/>
        <end position="1040"/>
    </location>
</feature>
<reference evidence="20" key="1">
    <citation type="submission" date="2021-02" db="EMBL/GenBank/DDBJ databases">
        <authorList>
            <person name="Nowell W R."/>
        </authorList>
    </citation>
    <scope>NUCLEOTIDE SEQUENCE</scope>
</reference>
<dbReference type="GO" id="GO:0004888">
    <property type="term" value="F:transmembrane signaling receptor activity"/>
    <property type="evidence" value="ECO:0007669"/>
    <property type="project" value="InterPro"/>
</dbReference>
<evidence type="ECO:0000256" key="4">
    <source>
        <dbReference type="ARBA" id="ARBA00022737"/>
    </source>
</evidence>
<proteinExistence type="inferred from homology"/>
<dbReference type="SUPFAM" id="SSF90112">
    <property type="entry name" value="Neurotransmitter-gated ion-channel transmembrane pore"/>
    <property type="match status" value="1"/>
</dbReference>
<comment type="subcellular location">
    <subcellularLocation>
        <location evidence="14">Synaptic cell membrane</location>
        <topology evidence="14">Multi-pass membrane protein</topology>
    </subcellularLocation>
</comment>
<keyword evidence="3 16" id="KW-0812">Transmembrane</keyword>
<keyword evidence="1 16" id="KW-0813">Transport</keyword>
<dbReference type="PRINTS" id="PR00254">
    <property type="entry name" value="NICOTINICR"/>
</dbReference>
<dbReference type="Gene3D" id="2.40.10.500">
    <property type="match status" value="2"/>
</dbReference>
<dbReference type="EMBL" id="CAJNON010000424">
    <property type="protein sequence ID" value="CAF1255455.1"/>
    <property type="molecule type" value="Genomic_DNA"/>
</dbReference>
<keyword evidence="13 16" id="KW-0407">Ion channel</keyword>
<evidence type="ECO:0000259" key="19">
    <source>
        <dbReference type="Pfam" id="PF02932"/>
    </source>
</evidence>
<evidence type="ECO:0000256" key="3">
    <source>
        <dbReference type="ARBA" id="ARBA00022692"/>
    </source>
</evidence>
<evidence type="ECO:0000256" key="1">
    <source>
        <dbReference type="ARBA" id="ARBA00022448"/>
    </source>
</evidence>
<keyword evidence="4" id="KW-0677">Repeat</keyword>
<protein>
    <submittedName>
        <fullName evidence="20">Uncharacterized protein</fullName>
    </submittedName>
</protein>
<evidence type="ECO:0000313" key="20">
    <source>
        <dbReference type="EMBL" id="CAF1255455.1"/>
    </source>
</evidence>
<evidence type="ECO:0000256" key="14">
    <source>
        <dbReference type="ARBA" id="ARBA00034099"/>
    </source>
</evidence>
<dbReference type="InterPro" id="IPR001258">
    <property type="entry name" value="NHL_repeat"/>
</dbReference>
<dbReference type="Gene3D" id="2.70.170.10">
    <property type="entry name" value="Neurotransmitter-gated ion-channel ligand-binding domain"/>
    <property type="match status" value="1"/>
</dbReference>
<evidence type="ECO:0000259" key="18">
    <source>
        <dbReference type="Pfam" id="PF02931"/>
    </source>
</evidence>
<dbReference type="InterPro" id="IPR018000">
    <property type="entry name" value="Neurotransmitter_ion_chnl_CS"/>
</dbReference>
<dbReference type="SUPFAM" id="SSF63829">
    <property type="entry name" value="Calcium-dependent phosphotriesterase"/>
    <property type="match status" value="1"/>
</dbReference>
<accession>A0A815AGE1</accession>
<keyword evidence="11" id="KW-0325">Glycoprotein</keyword>
<dbReference type="AlphaFoldDB" id="A0A815AGE1"/>
<dbReference type="Gene3D" id="2.120.10.30">
    <property type="entry name" value="TolB, C-terminal domain"/>
    <property type="match status" value="2"/>
</dbReference>
<feature type="repeat" description="NHL" evidence="15">
    <location>
        <begin position="709"/>
        <end position="752"/>
    </location>
</feature>
<dbReference type="InterPro" id="IPR036734">
    <property type="entry name" value="Neur_chan_lig-bd_sf"/>
</dbReference>
<comment type="caution">
    <text evidence="20">The sequence shown here is derived from an EMBL/GenBank/DDBJ whole genome shotgun (WGS) entry which is preliminary data.</text>
</comment>
<dbReference type="CDD" id="cd05819">
    <property type="entry name" value="NHL"/>
    <property type="match status" value="2"/>
</dbReference>
<dbReference type="PROSITE" id="PS51125">
    <property type="entry name" value="NHL"/>
    <property type="match status" value="3"/>
</dbReference>
<dbReference type="InterPro" id="IPR006029">
    <property type="entry name" value="Neurotrans-gated_channel_TM"/>
</dbReference>
<feature type="region of interest" description="Disordered" evidence="17">
    <location>
        <begin position="371"/>
        <end position="405"/>
    </location>
</feature>
<dbReference type="CDD" id="cd19064">
    <property type="entry name" value="LGIC_TM_nAChR"/>
    <property type="match status" value="1"/>
</dbReference>